<dbReference type="Proteomes" id="UP000289482">
    <property type="component" value="Unassembled WGS sequence"/>
</dbReference>
<keyword evidence="3" id="KW-0597">Phosphoprotein</keyword>
<dbReference type="GO" id="GO:0005524">
    <property type="term" value="F:ATP binding"/>
    <property type="evidence" value="ECO:0007669"/>
    <property type="project" value="UniProtKB-KW"/>
</dbReference>
<comment type="catalytic activity">
    <reaction evidence="1">
        <text>ATP + protein L-histidine = ADP + protein N-phospho-L-histidine.</text>
        <dbReference type="EC" id="2.7.13.3"/>
    </reaction>
</comment>
<keyword evidence="7" id="KW-0067">ATP-binding</keyword>
<accession>A0A4Q1R9S7</accession>
<keyword evidence="10" id="KW-1133">Transmembrane helix</keyword>
<organism evidence="13 14">
    <name type="scientific">Streptomyces sioyaensis</name>
    <dbReference type="NCBI Taxonomy" id="67364"/>
    <lineage>
        <taxon>Bacteria</taxon>
        <taxon>Bacillati</taxon>
        <taxon>Actinomycetota</taxon>
        <taxon>Actinomycetes</taxon>
        <taxon>Kitasatosporales</taxon>
        <taxon>Streptomycetaceae</taxon>
        <taxon>Streptomyces</taxon>
    </lineage>
</organism>
<name>A0A4Q1R9S7_9ACTN</name>
<proteinExistence type="predicted"/>
<evidence type="ECO:0000256" key="5">
    <source>
        <dbReference type="ARBA" id="ARBA00022741"/>
    </source>
</evidence>
<sequence>MSSSASPVSEHHTPRSLFAEPGEQGRQLWRAAGEAVLAAVLVLLTYSVDSGIHTRLGVGWPAVPLGAVGVALVLVRRRYPVAAVVGLAALMGVVPCVALLTAVAAHTATRQLRTPRRRFGVLLGAAAAAMLTCAAFAPVLELGSQLFGLALAAVLAVATVVVPGLVGTAAGQSDRLLRALRERAAAAEEARRLADSESRMRERSRIAAEMHDLLGHRLSLVSLHAGGLEMALLKEAPELRDEAAVVRRTTRDAMQELREVLGVLGPLGGGTGIGALTDATGTRADVEALVEESRGGGIPAELVWEGPDLDTRPARVRRAVHRVVRESLTNVHRYAAGAHVTVTVRHTGERVEVRVRNGAPPTRPPLTTGLGSGRGLTGMRERVALLGGDLEAGPTPGGGFAVAAGLPADPGPGAETVEAAPDDSGPVAVDEPGSGLSVLQRRIAGAVTGLLGLVGVSAMMLFGVLLVNHSRYDLAYRSPQPPRVGMTREQVQRAVALDDPASRAAAAGREPPRPGSATDCLYPYAGGKPEHGRLEIVRYCFRSDTLIAIDRFTVPLVTEPHGGRRTHD</sequence>
<feature type="transmembrane region" description="Helical" evidence="10">
    <location>
        <begin position="81"/>
        <end position="107"/>
    </location>
</feature>
<feature type="region of interest" description="Disordered" evidence="9">
    <location>
        <begin position="499"/>
        <end position="520"/>
    </location>
</feature>
<keyword evidence="14" id="KW-1185">Reference proteome</keyword>
<keyword evidence="10" id="KW-0472">Membrane</keyword>
<keyword evidence="10" id="KW-0812">Transmembrane</keyword>
<evidence type="ECO:0000256" key="7">
    <source>
        <dbReference type="ARBA" id="ARBA00022840"/>
    </source>
</evidence>
<evidence type="ECO:0000313" key="13">
    <source>
        <dbReference type="EMBL" id="RXS70197.1"/>
    </source>
</evidence>
<dbReference type="EMBL" id="SDIF01000006">
    <property type="protein sequence ID" value="RXS70197.1"/>
    <property type="molecule type" value="Genomic_DNA"/>
</dbReference>
<reference evidence="13 14" key="1">
    <citation type="submission" date="2019-01" db="EMBL/GenBank/DDBJ databases">
        <title>Draft genome sequences of the type strain Streptomyces sioyaensis DSM 40032 and its novel strain, TM32, a thermotolerant antibiotics-producing actinobacterium.</title>
        <authorList>
            <person name="Nakaew N."/>
            <person name="Lumyong S."/>
            <person name="Sloan W.T."/>
            <person name="Sungthong R."/>
        </authorList>
    </citation>
    <scope>NUCLEOTIDE SEQUENCE [LARGE SCALE GENOMIC DNA]</scope>
    <source>
        <strain evidence="13 14">DSM 40032</strain>
    </source>
</reference>
<protein>
    <recommendedName>
        <fullName evidence="2">histidine kinase</fullName>
        <ecNumber evidence="2">2.7.13.3</ecNumber>
    </recommendedName>
</protein>
<dbReference type="GO" id="GO:0046983">
    <property type="term" value="F:protein dimerization activity"/>
    <property type="evidence" value="ECO:0007669"/>
    <property type="project" value="InterPro"/>
</dbReference>
<dbReference type="InterPro" id="IPR003594">
    <property type="entry name" value="HATPase_dom"/>
</dbReference>
<dbReference type="SUPFAM" id="SSF55874">
    <property type="entry name" value="ATPase domain of HSP90 chaperone/DNA topoisomerase II/histidine kinase"/>
    <property type="match status" value="1"/>
</dbReference>
<keyword evidence="5" id="KW-0547">Nucleotide-binding</keyword>
<feature type="transmembrane region" description="Helical" evidence="10">
    <location>
        <begin position="58"/>
        <end position="75"/>
    </location>
</feature>
<feature type="domain" description="Signal transduction histidine kinase subgroup 3 dimerisation and phosphoacceptor" evidence="12">
    <location>
        <begin position="202"/>
        <end position="266"/>
    </location>
</feature>
<dbReference type="RefSeq" id="WP_129244922.1">
    <property type="nucleotide sequence ID" value="NZ_SDIF01000006.1"/>
</dbReference>
<dbReference type="GO" id="GO:0000155">
    <property type="term" value="F:phosphorelay sensor kinase activity"/>
    <property type="evidence" value="ECO:0007669"/>
    <property type="project" value="InterPro"/>
</dbReference>
<dbReference type="GO" id="GO:0016020">
    <property type="term" value="C:membrane"/>
    <property type="evidence" value="ECO:0007669"/>
    <property type="project" value="InterPro"/>
</dbReference>
<dbReference type="CDD" id="cd16917">
    <property type="entry name" value="HATPase_UhpB-NarQ-NarX-like"/>
    <property type="match status" value="1"/>
</dbReference>
<feature type="transmembrane region" description="Helical" evidence="10">
    <location>
        <begin position="119"/>
        <end position="140"/>
    </location>
</feature>
<dbReference type="InterPro" id="IPR050482">
    <property type="entry name" value="Sensor_HK_TwoCompSys"/>
</dbReference>
<dbReference type="InterPro" id="IPR036890">
    <property type="entry name" value="HATPase_C_sf"/>
</dbReference>
<dbReference type="Pfam" id="PF02518">
    <property type="entry name" value="HATPase_c"/>
    <property type="match status" value="1"/>
</dbReference>
<keyword evidence="6 13" id="KW-0418">Kinase</keyword>
<evidence type="ECO:0000256" key="3">
    <source>
        <dbReference type="ARBA" id="ARBA00022553"/>
    </source>
</evidence>
<keyword evidence="8" id="KW-0902">Two-component regulatory system</keyword>
<evidence type="ECO:0000256" key="8">
    <source>
        <dbReference type="ARBA" id="ARBA00023012"/>
    </source>
</evidence>
<dbReference type="GeneID" id="95777094"/>
<evidence type="ECO:0000256" key="1">
    <source>
        <dbReference type="ARBA" id="ARBA00000085"/>
    </source>
</evidence>
<evidence type="ECO:0000256" key="9">
    <source>
        <dbReference type="SAM" id="MobiDB-lite"/>
    </source>
</evidence>
<evidence type="ECO:0000313" key="14">
    <source>
        <dbReference type="Proteomes" id="UP000289482"/>
    </source>
</evidence>
<dbReference type="Gene3D" id="3.30.565.10">
    <property type="entry name" value="Histidine kinase-like ATPase, C-terminal domain"/>
    <property type="match status" value="1"/>
</dbReference>
<dbReference type="PANTHER" id="PTHR24421">
    <property type="entry name" value="NITRATE/NITRITE SENSOR PROTEIN NARX-RELATED"/>
    <property type="match status" value="1"/>
</dbReference>
<dbReference type="EC" id="2.7.13.3" evidence="2"/>
<feature type="transmembrane region" description="Helical" evidence="10">
    <location>
        <begin position="146"/>
        <end position="171"/>
    </location>
</feature>
<evidence type="ECO:0000259" key="11">
    <source>
        <dbReference type="Pfam" id="PF02518"/>
    </source>
</evidence>
<dbReference type="AlphaFoldDB" id="A0A4Q1R9S7"/>
<feature type="transmembrane region" description="Helical" evidence="10">
    <location>
        <begin position="443"/>
        <end position="467"/>
    </location>
</feature>
<dbReference type="Gene3D" id="1.20.5.1930">
    <property type="match status" value="1"/>
</dbReference>
<evidence type="ECO:0000256" key="2">
    <source>
        <dbReference type="ARBA" id="ARBA00012438"/>
    </source>
</evidence>
<dbReference type="PANTHER" id="PTHR24421:SF10">
    <property type="entry name" value="NITRATE_NITRITE SENSOR PROTEIN NARQ"/>
    <property type="match status" value="1"/>
</dbReference>
<evidence type="ECO:0000259" key="12">
    <source>
        <dbReference type="Pfam" id="PF07730"/>
    </source>
</evidence>
<dbReference type="InterPro" id="IPR011712">
    <property type="entry name" value="Sig_transdc_His_kin_sub3_dim/P"/>
</dbReference>
<feature type="domain" description="Histidine kinase/HSP90-like ATPase" evidence="11">
    <location>
        <begin position="317"/>
        <end position="408"/>
    </location>
</feature>
<evidence type="ECO:0000256" key="6">
    <source>
        <dbReference type="ARBA" id="ARBA00022777"/>
    </source>
</evidence>
<evidence type="ECO:0000256" key="10">
    <source>
        <dbReference type="SAM" id="Phobius"/>
    </source>
</evidence>
<evidence type="ECO:0000256" key="4">
    <source>
        <dbReference type="ARBA" id="ARBA00022679"/>
    </source>
</evidence>
<comment type="caution">
    <text evidence="13">The sequence shown here is derived from an EMBL/GenBank/DDBJ whole genome shotgun (WGS) entry which is preliminary data.</text>
</comment>
<dbReference type="Pfam" id="PF07730">
    <property type="entry name" value="HisKA_3"/>
    <property type="match status" value="1"/>
</dbReference>
<keyword evidence="4" id="KW-0808">Transferase</keyword>
<gene>
    <name evidence="13" type="ORF">EST54_03620</name>
</gene>